<reference evidence="10" key="1">
    <citation type="journal article" date="2017" name="PLoS ONE">
        <title>The Agassiz's desert tortoise genome provides a resource for the conservation of a threatened species.</title>
        <authorList>
            <person name="Tollis M."/>
            <person name="DeNardo D.F."/>
            <person name="Cornelius J.A."/>
            <person name="Dolby G.A."/>
            <person name="Edwards T."/>
            <person name="Henen B.T."/>
            <person name="Karl A.E."/>
            <person name="Murphy R.W."/>
            <person name="Kusumi K."/>
        </authorList>
    </citation>
    <scope>NUCLEOTIDE SEQUENCE [LARGE SCALE GENOMIC DNA]</scope>
</reference>
<feature type="signal peptide" evidence="7">
    <location>
        <begin position="1"/>
        <end position="18"/>
    </location>
</feature>
<organism evidence="9 10">
    <name type="scientific">Gopherus agassizii</name>
    <name type="common">Agassiz's desert tortoise</name>
    <dbReference type="NCBI Taxonomy" id="38772"/>
    <lineage>
        <taxon>Eukaryota</taxon>
        <taxon>Metazoa</taxon>
        <taxon>Chordata</taxon>
        <taxon>Craniata</taxon>
        <taxon>Vertebrata</taxon>
        <taxon>Euteleostomi</taxon>
        <taxon>Archelosauria</taxon>
        <taxon>Testudinata</taxon>
        <taxon>Testudines</taxon>
        <taxon>Cryptodira</taxon>
        <taxon>Durocryptodira</taxon>
        <taxon>Testudinoidea</taxon>
        <taxon>Testudinidae</taxon>
        <taxon>Gopherus</taxon>
    </lineage>
</organism>
<feature type="chain" id="PRO_5019440609" description="Kazal-like domain-containing protein" evidence="7">
    <location>
        <begin position="19"/>
        <end position="82"/>
    </location>
</feature>
<keyword evidence="6" id="KW-0325">Glycoprotein</keyword>
<keyword evidence="3" id="KW-0646">Protease inhibitor</keyword>
<evidence type="ECO:0000256" key="3">
    <source>
        <dbReference type="ARBA" id="ARBA00022690"/>
    </source>
</evidence>
<keyword evidence="2" id="KW-0964">Secreted</keyword>
<evidence type="ECO:0000256" key="7">
    <source>
        <dbReference type="SAM" id="SignalP"/>
    </source>
</evidence>
<dbReference type="GO" id="GO:0005576">
    <property type="term" value="C:extracellular region"/>
    <property type="evidence" value="ECO:0007669"/>
    <property type="project" value="UniProtKB-SubCell"/>
</dbReference>
<dbReference type="Gene3D" id="3.30.60.30">
    <property type="match status" value="1"/>
</dbReference>
<dbReference type="InterPro" id="IPR036058">
    <property type="entry name" value="Kazal_dom_sf"/>
</dbReference>
<dbReference type="SMART" id="SM00280">
    <property type="entry name" value="KAZAL"/>
    <property type="match status" value="1"/>
</dbReference>
<name>A0A452GLA5_9SAUR</name>
<protein>
    <recommendedName>
        <fullName evidence="8">Kazal-like domain-containing protein</fullName>
    </recommendedName>
</protein>
<dbReference type="Proteomes" id="UP000291020">
    <property type="component" value="Unassembled WGS sequence"/>
</dbReference>
<evidence type="ECO:0000259" key="8">
    <source>
        <dbReference type="PROSITE" id="PS51465"/>
    </source>
</evidence>
<dbReference type="PANTHER" id="PTHR47499">
    <property type="entry name" value="SERINE PROTEASE INHIBITOR KAZAL-TYPE 7 SPINK7"/>
    <property type="match status" value="1"/>
</dbReference>
<evidence type="ECO:0000256" key="6">
    <source>
        <dbReference type="ARBA" id="ARBA00023180"/>
    </source>
</evidence>
<keyword evidence="4" id="KW-0722">Serine protease inhibitor</keyword>
<dbReference type="GO" id="GO:0004867">
    <property type="term" value="F:serine-type endopeptidase inhibitor activity"/>
    <property type="evidence" value="ECO:0007669"/>
    <property type="project" value="UniProtKB-KW"/>
</dbReference>
<dbReference type="InterPro" id="IPR002350">
    <property type="entry name" value="Kazal_dom"/>
</dbReference>
<reference evidence="9" key="2">
    <citation type="submission" date="2025-08" db="UniProtKB">
        <authorList>
            <consortium name="Ensembl"/>
        </authorList>
    </citation>
    <scope>IDENTIFICATION</scope>
</reference>
<keyword evidence="7" id="KW-0732">Signal</keyword>
<comment type="subcellular location">
    <subcellularLocation>
        <location evidence="1">Secreted</location>
    </subcellularLocation>
</comment>
<accession>A0A452GLA5</accession>
<sequence length="82" mass="9017">NIPLGALVRLTALYCLWADTVQSLFQVDCSNYPQAKKRGPFFCPKGYDPICGTDGVKYGNRCSAALHMARGKNGSAREVRCF</sequence>
<evidence type="ECO:0000256" key="4">
    <source>
        <dbReference type="ARBA" id="ARBA00022900"/>
    </source>
</evidence>
<keyword evidence="5" id="KW-1015">Disulfide bond</keyword>
<dbReference type="InterPro" id="IPR050159">
    <property type="entry name" value="Kazal-type_SerProtInhib"/>
</dbReference>
<dbReference type="SUPFAM" id="SSF100895">
    <property type="entry name" value="Kazal-type serine protease inhibitors"/>
    <property type="match status" value="1"/>
</dbReference>
<reference evidence="9" key="3">
    <citation type="submission" date="2025-09" db="UniProtKB">
        <authorList>
            <consortium name="Ensembl"/>
        </authorList>
    </citation>
    <scope>IDENTIFICATION</scope>
</reference>
<dbReference type="Ensembl" id="ENSGAGT00000002810.1">
    <property type="protein sequence ID" value="ENSGAGP00000002452.1"/>
    <property type="gene ID" value="ENSGAGG00000001988.1"/>
</dbReference>
<keyword evidence="10" id="KW-1185">Reference proteome</keyword>
<dbReference type="Pfam" id="PF00050">
    <property type="entry name" value="Kazal_1"/>
    <property type="match status" value="1"/>
</dbReference>
<evidence type="ECO:0000256" key="2">
    <source>
        <dbReference type="ARBA" id="ARBA00022525"/>
    </source>
</evidence>
<feature type="domain" description="Kazal-like" evidence="8">
    <location>
        <begin position="23"/>
        <end position="82"/>
    </location>
</feature>
<dbReference type="PANTHER" id="PTHR47499:SF1">
    <property type="entry name" value="SERINE PROTEASE INHIBITOR KAZAL-TYPE 7"/>
    <property type="match status" value="1"/>
</dbReference>
<dbReference type="STRING" id="38772.ENSGAGP00000002452"/>
<dbReference type="PROSITE" id="PS51465">
    <property type="entry name" value="KAZAL_2"/>
    <property type="match status" value="1"/>
</dbReference>
<dbReference type="AlphaFoldDB" id="A0A452GLA5"/>
<evidence type="ECO:0000313" key="9">
    <source>
        <dbReference type="Ensembl" id="ENSGAGP00000002452.1"/>
    </source>
</evidence>
<proteinExistence type="predicted"/>
<evidence type="ECO:0000313" key="10">
    <source>
        <dbReference type="Proteomes" id="UP000291020"/>
    </source>
</evidence>
<evidence type="ECO:0000256" key="1">
    <source>
        <dbReference type="ARBA" id="ARBA00004613"/>
    </source>
</evidence>
<evidence type="ECO:0000256" key="5">
    <source>
        <dbReference type="ARBA" id="ARBA00023157"/>
    </source>
</evidence>